<protein>
    <recommendedName>
        <fullName evidence="9">Peptidase C1A papain C-terminal domain-containing protein</fullName>
    </recommendedName>
</protein>
<dbReference type="Proteomes" id="UP001608902">
    <property type="component" value="Unassembled WGS sequence"/>
</dbReference>
<dbReference type="SMART" id="SM00645">
    <property type="entry name" value="Pept_C1"/>
    <property type="match status" value="1"/>
</dbReference>
<evidence type="ECO:0000256" key="1">
    <source>
        <dbReference type="ARBA" id="ARBA00008455"/>
    </source>
</evidence>
<evidence type="ECO:0000256" key="3">
    <source>
        <dbReference type="ARBA" id="ARBA00022729"/>
    </source>
</evidence>
<feature type="domain" description="Peptidase C1A papain C-terminal" evidence="9">
    <location>
        <begin position="89"/>
        <end position="348"/>
    </location>
</feature>
<keyword evidence="4" id="KW-0378">Hydrolase</keyword>
<dbReference type="PROSITE" id="PS00639">
    <property type="entry name" value="THIOL_PROTEASE_HIS"/>
    <property type="match status" value="1"/>
</dbReference>
<dbReference type="PANTHER" id="PTHR12411">
    <property type="entry name" value="CYSTEINE PROTEASE FAMILY C1-RELATED"/>
    <property type="match status" value="1"/>
</dbReference>
<dbReference type="InterPro" id="IPR013128">
    <property type="entry name" value="Peptidase_C1A"/>
</dbReference>
<keyword evidence="7" id="KW-1015">Disulfide bond</keyword>
<dbReference type="PROSITE" id="PS00640">
    <property type="entry name" value="THIOL_PROTEASE_ASN"/>
    <property type="match status" value="1"/>
</dbReference>
<comment type="caution">
    <text evidence="10">The sequence shown here is derived from an EMBL/GenBank/DDBJ whole genome shotgun (WGS) entry which is preliminary data.</text>
</comment>
<keyword evidence="11" id="KW-1185">Reference proteome</keyword>
<dbReference type="PRINTS" id="PR00705">
    <property type="entry name" value="PAPAIN"/>
</dbReference>
<evidence type="ECO:0000313" key="11">
    <source>
        <dbReference type="Proteomes" id="UP001608902"/>
    </source>
</evidence>
<dbReference type="InterPro" id="IPR038765">
    <property type="entry name" value="Papain-like_cys_pep_sf"/>
</dbReference>
<dbReference type="SUPFAM" id="SSF54001">
    <property type="entry name" value="Cysteine proteinases"/>
    <property type="match status" value="1"/>
</dbReference>
<dbReference type="Gene3D" id="3.90.70.10">
    <property type="entry name" value="Cysteine proteinases"/>
    <property type="match status" value="1"/>
</dbReference>
<dbReference type="InterPro" id="IPR025661">
    <property type="entry name" value="Pept_asp_AS"/>
</dbReference>
<dbReference type="CDD" id="cd02620">
    <property type="entry name" value="Peptidase_C1A_CathepsinB"/>
    <property type="match status" value="1"/>
</dbReference>
<proteinExistence type="inferred from homology"/>
<evidence type="ECO:0000256" key="7">
    <source>
        <dbReference type="ARBA" id="ARBA00023157"/>
    </source>
</evidence>
<dbReference type="GO" id="GO:0006508">
    <property type="term" value="P:proteolysis"/>
    <property type="evidence" value="ECO:0007669"/>
    <property type="project" value="UniProtKB-KW"/>
</dbReference>
<dbReference type="GO" id="GO:0008234">
    <property type="term" value="F:cysteine-type peptidase activity"/>
    <property type="evidence" value="ECO:0007669"/>
    <property type="project" value="UniProtKB-KW"/>
</dbReference>
<dbReference type="InterPro" id="IPR000668">
    <property type="entry name" value="Peptidase_C1A_C"/>
</dbReference>
<dbReference type="PROSITE" id="PS00139">
    <property type="entry name" value="THIOL_PROTEASE_CYS"/>
    <property type="match status" value="1"/>
</dbReference>
<gene>
    <name evidence="10" type="ORF">AB6A40_000584</name>
</gene>
<keyword evidence="2" id="KW-0645">Protease</keyword>
<evidence type="ECO:0000256" key="6">
    <source>
        <dbReference type="ARBA" id="ARBA00023145"/>
    </source>
</evidence>
<keyword evidence="3 8" id="KW-0732">Signal</keyword>
<dbReference type="FunFam" id="3.90.70.10:FF:000031">
    <property type="entry name" value="Cathepsin B"/>
    <property type="match status" value="1"/>
</dbReference>
<dbReference type="EMBL" id="JBGFUD010000170">
    <property type="protein sequence ID" value="MFH4973875.1"/>
    <property type="molecule type" value="Genomic_DNA"/>
</dbReference>
<feature type="signal peptide" evidence="8">
    <location>
        <begin position="1"/>
        <end position="22"/>
    </location>
</feature>
<keyword evidence="5" id="KW-0788">Thiol protease</keyword>
<dbReference type="InterPro" id="IPR000169">
    <property type="entry name" value="Pept_cys_AS"/>
</dbReference>
<organism evidence="10 11">
    <name type="scientific">Gnathostoma spinigerum</name>
    <dbReference type="NCBI Taxonomy" id="75299"/>
    <lineage>
        <taxon>Eukaryota</taxon>
        <taxon>Metazoa</taxon>
        <taxon>Ecdysozoa</taxon>
        <taxon>Nematoda</taxon>
        <taxon>Chromadorea</taxon>
        <taxon>Rhabditida</taxon>
        <taxon>Spirurina</taxon>
        <taxon>Gnathostomatomorpha</taxon>
        <taxon>Gnathostomatoidea</taxon>
        <taxon>Gnathostomatidae</taxon>
        <taxon>Gnathostoma</taxon>
    </lineage>
</organism>
<dbReference type="InterPro" id="IPR025660">
    <property type="entry name" value="Pept_his_AS"/>
</dbReference>
<feature type="chain" id="PRO_5044747309" description="Peptidase C1A papain C-terminal domain-containing protein" evidence="8">
    <location>
        <begin position="23"/>
        <end position="354"/>
    </location>
</feature>
<dbReference type="AlphaFoldDB" id="A0ABD6EC56"/>
<comment type="similarity">
    <text evidence="1">Belongs to the peptidase C1 family.</text>
</comment>
<dbReference type="Pfam" id="PF00112">
    <property type="entry name" value="Peptidase_C1"/>
    <property type="match status" value="1"/>
</dbReference>
<sequence>MKNFVIWTIFLISSIHHHIVSAIVGDGISGHLKGEPLADFLNNHQSLWEAKYNEENEVRMKQLMNLKYVSEDPYMNISQTMLANVEMEIPKEFDARKKWPHCKSIGKIQDQSRCGSCWAVSAAEVMTDRLCIASNGTFQKQISALDVLSCCMDAGSSGCDGGWTSAAFRCFIRDGVVTGGTYKNKAGCKPYPFRPCSTRNSTRYVRCNTFHDYSTPPCQRKCSAFTELGRSYRESRFFGIEESLYKVKGERAIQKELMTNGPLTLSYVVYEDFYYYDGGVYKHIYGFPQGGHAVKVIGWGEAPDYRGTTVPYWLIANSWNDEWGEQGFFRIIRGINDCGIEARGAAALADVSRL</sequence>
<evidence type="ECO:0000313" key="10">
    <source>
        <dbReference type="EMBL" id="MFH4973875.1"/>
    </source>
</evidence>
<evidence type="ECO:0000256" key="8">
    <source>
        <dbReference type="SAM" id="SignalP"/>
    </source>
</evidence>
<reference evidence="10 11" key="1">
    <citation type="submission" date="2024-08" db="EMBL/GenBank/DDBJ databases">
        <title>Gnathostoma spinigerum genome.</title>
        <authorList>
            <person name="Gonzalez-Bertolin B."/>
            <person name="Monzon S."/>
            <person name="Zaballos A."/>
            <person name="Jimenez P."/>
            <person name="Dekumyoy P."/>
            <person name="Varona S."/>
            <person name="Cuesta I."/>
            <person name="Sumanam S."/>
            <person name="Adisakwattana P."/>
            <person name="Gasser R.B."/>
            <person name="Hernandez-Gonzalez A."/>
            <person name="Young N.D."/>
            <person name="Perteguer M.J."/>
        </authorList>
    </citation>
    <scope>NUCLEOTIDE SEQUENCE [LARGE SCALE GENOMIC DNA]</scope>
    <source>
        <strain evidence="10">AL3</strain>
        <tissue evidence="10">Liver</tissue>
    </source>
</reference>
<name>A0ABD6EC56_9BILA</name>
<keyword evidence="6" id="KW-0865">Zymogen</keyword>
<evidence type="ECO:0000256" key="2">
    <source>
        <dbReference type="ARBA" id="ARBA00022670"/>
    </source>
</evidence>
<evidence type="ECO:0000256" key="5">
    <source>
        <dbReference type="ARBA" id="ARBA00022807"/>
    </source>
</evidence>
<evidence type="ECO:0000256" key="4">
    <source>
        <dbReference type="ARBA" id="ARBA00022801"/>
    </source>
</evidence>
<accession>A0ABD6EC56</accession>
<evidence type="ECO:0000259" key="9">
    <source>
        <dbReference type="SMART" id="SM00645"/>
    </source>
</evidence>